<dbReference type="Proteomes" id="UP000275078">
    <property type="component" value="Unassembled WGS sequence"/>
</dbReference>
<protein>
    <submittedName>
        <fullName evidence="1">Uncharacterized protein</fullName>
    </submittedName>
</protein>
<keyword evidence="2" id="KW-1185">Reference proteome</keyword>
<dbReference type="AlphaFoldDB" id="A0A3N4HGS3"/>
<evidence type="ECO:0000313" key="1">
    <source>
        <dbReference type="EMBL" id="RPA73282.1"/>
    </source>
</evidence>
<sequence length="212" mass="24227">MIDSNNPDGNIVGATRPLQRRRISVLHASHRGYIGWSFGLVSAPHANNRGYRIWSLQTPSRKHVARRLQRASRTIINWHILPSVPHSVDKATDSANGNVQSYSKFVSTRDMLLECDHSEGNCPTDWDSELEGDFGGTIPVFGCDDPERIEEESDAIIRRWDAWESKMANACCRDRFYRTSGHVEDKQRREDIWTEILERCSARRRMDGATSV</sequence>
<reference evidence="1 2" key="1">
    <citation type="journal article" date="2018" name="Nat. Ecol. Evol.">
        <title>Pezizomycetes genomes reveal the molecular basis of ectomycorrhizal truffle lifestyle.</title>
        <authorList>
            <person name="Murat C."/>
            <person name="Payen T."/>
            <person name="Noel B."/>
            <person name="Kuo A."/>
            <person name="Morin E."/>
            <person name="Chen J."/>
            <person name="Kohler A."/>
            <person name="Krizsan K."/>
            <person name="Balestrini R."/>
            <person name="Da Silva C."/>
            <person name="Montanini B."/>
            <person name="Hainaut M."/>
            <person name="Levati E."/>
            <person name="Barry K.W."/>
            <person name="Belfiori B."/>
            <person name="Cichocki N."/>
            <person name="Clum A."/>
            <person name="Dockter R.B."/>
            <person name="Fauchery L."/>
            <person name="Guy J."/>
            <person name="Iotti M."/>
            <person name="Le Tacon F."/>
            <person name="Lindquist E.A."/>
            <person name="Lipzen A."/>
            <person name="Malagnac F."/>
            <person name="Mello A."/>
            <person name="Molinier V."/>
            <person name="Miyauchi S."/>
            <person name="Poulain J."/>
            <person name="Riccioni C."/>
            <person name="Rubini A."/>
            <person name="Sitrit Y."/>
            <person name="Splivallo R."/>
            <person name="Traeger S."/>
            <person name="Wang M."/>
            <person name="Zifcakova L."/>
            <person name="Wipf D."/>
            <person name="Zambonelli A."/>
            <person name="Paolocci F."/>
            <person name="Nowrousian M."/>
            <person name="Ottonello S."/>
            <person name="Baldrian P."/>
            <person name="Spatafora J.W."/>
            <person name="Henrissat B."/>
            <person name="Nagy L.G."/>
            <person name="Aury J.M."/>
            <person name="Wincker P."/>
            <person name="Grigoriev I.V."/>
            <person name="Bonfante P."/>
            <person name="Martin F.M."/>
        </authorList>
    </citation>
    <scope>NUCLEOTIDE SEQUENCE [LARGE SCALE GENOMIC DNA]</scope>
    <source>
        <strain evidence="1 2">RN42</strain>
    </source>
</reference>
<dbReference type="EMBL" id="ML119827">
    <property type="protein sequence ID" value="RPA73282.1"/>
    <property type="molecule type" value="Genomic_DNA"/>
</dbReference>
<evidence type="ECO:0000313" key="2">
    <source>
        <dbReference type="Proteomes" id="UP000275078"/>
    </source>
</evidence>
<accession>A0A3N4HGS3</accession>
<name>A0A3N4HGS3_ASCIM</name>
<gene>
    <name evidence="1" type="ORF">BJ508DRAFT_313967</name>
</gene>
<organism evidence="1 2">
    <name type="scientific">Ascobolus immersus RN42</name>
    <dbReference type="NCBI Taxonomy" id="1160509"/>
    <lineage>
        <taxon>Eukaryota</taxon>
        <taxon>Fungi</taxon>
        <taxon>Dikarya</taxon>
        <taxon>Ascomycota</taxon>
        <taxon>Pezizomycotina</taxon>
        <taxon>Pezizomycetes</taxon>
        <taxon>Pezizales</taxon>
        <taxon>Ascobolaceae</taxon>
        <taxon>Ascobolus</taxon>
    </lineage>
</organism>
<proteinExistence type="predicted"/>